<evidence type="ECO:0000313" key="3">
    <source>
        <dbReference type="Proteomes" id="UP000000602"/>
    </source>
</evidence>
<dbReference type="Gene3D" id="3.40.50.1580">
    <property type="entry name" value="Nucleoside phosphorylase domain"/>
    <property type="match status" value="1"/>
</dbReference>
<organism evidence="2 3">
    <name type="scientific">Desulfotalea psychrophila (strain LSv54 / DSM 12343)</name>
    <dbReference type="NCBI Taxonomy" id="177439"/>
    <lineage>
        <taxon>Bacteria</taxon>
        <taxon>Pseudomonadati</taxon>
        <taxon>Thermodesulfobacteriota</taxon>
        <taxon>Desulfobulbia</taxon>
        <taxon>Desulfobulbales</taxon>
        <taxon>Desulfocapsaceae</taxon>
        <taxon>Desulfotalea</taxon>
    </lineage>
</organism>
<accession>Q6ARG8</accession>
<dbReference type="GO" id="GO:0005829">
    <property type="term" value="C:cytosol"/>
    <property type="evidence" value="ECO:0007669"/>
    <property type="project" value="TreeGrafter"/>
</dbReference>
<reference evidence="3" key="1">
    <citation type="journal article" date="2004" name="Environ. Microbiol.">
        <title>The genome of Desulfotalea psychrophila, a sulfate-reducing bacterium from permanently cold Arctic sediments.</title>
        <authorList>
            <person name="Rabus R."/>
            <person name="Ruepp A."/>
            <person name="Frickey T."/>
            <person name="Rattei T."/>
            <person name="Fartmann B."/>
            <person name="Stark M."/>
            <person name="Bauer M."/>
            <person name="Zibat A."/>
            <person name="Lombardot T."/>
            <person name="Becker I."/>
            <person name="Amann J."/>
            <person name="Gellner K."/>
            <person name="Teeling H."/>
            <person name="Leuschner W.D."/>
            <person name="Gloeckner F.-O."/>
            <person name="Lupas A.N."/>
            <person name="Amann R."/>
            <person name="Klenk H.-P."/>
        </authorList>
    </citation>
    <scope>NUCLEOTIDE SEQUENCE [LARGE SCALE GENOMIC DNA]</scope>
    <source>
        <strain evidence="3">DSM 12343 / LSv54</strain>
    </source>
</reference>
<dbReference type="PANTHER" id="PTHR46832">
    <property type="entry name" value="5'-METHYLTHIOADENOSINE/S-ADENOSYLHOMOCYSTEINE NUCLEOSIDASE"/>
    <property type="match status" value="1"/>
</dbReference>
<dbReference type="SUPFAM" id="SSF53167">
    <property type="entry name" value="Purine and uridine phosphorylases"/>
    <property type="match status" value="1"/>
</dbReference>
<dbReference type="EMBL" id="CR522870">
    <property type="protein sequence ID" value="CAG35057.1"/>
    <property type="molecule type" value="Genomic_DNA"/>
</dbReference>
<name>Q6ARG8_DESPS</name>
<dbReference type="STRING" id="177439.DP0328"/>
<dbReference type="GO" id="GO:0008782">
    <property type="term" value="F:adenosylhomocysteine nucleosidase activity"/>
    <property type="evidence" value="ECO:0007669"/>
    <property type="project" value="TreeGrafter"/>
</dbReference>
<dbReference type="CDD" id="cd09008">
    <property type="entry name" value="MTAN"/>
    <property type="match status" value="1"/>
</dbReference>
<evidence type="ECO:0000259" key="1">
    <source>
        <dbReference type="Pfam" id="PF01048"/>
    </source>
</evidence>
<dbReference type="PANTHER" id="PTHR46832:SF1">
    <property type="entry name" value="5'-METHYLTHIOADENOSINE_S-ADENOSYLHOMOCYSTEINE NUCLEOSIDASE"/>
    <property type="match status" value="1"/>
</dbReference>
<feature type="domain" description="Nucleoside phosphorylase" evidence="1">
    <location>
        <begin position="16"/>
        <end position="247"/>
    </location>
</feature>
<dbReference type="GO" id="GO:0009116">
    <property type="term" value="P:nucleoside metabolic process"/>
    <property type="evidence" value="ECO:0007669"/>
    <property type="project" value="InterPro"/>
</dbReference>
<dbReference type="OrthoDB" id="9792278at2"/>
<sequence length="251" mass="26762">MPFPVPVYKMKETPSLLILCAMPQELKGICRMVKNVKKHHAGLYSATSSSGRQIILAYSGLGGVNAACAVTELSCRYSLAALVLLGVGGALESSREVGDLVVAEKILQHDSCAFFDMGRFLVRPGQSLRSGADGLGHDPCLYPDETLSSLCLGVVGLRSCRGCVVTGAEFSGTRERKMELAKLVSGVGLIEMEAGGFAQVAGRLQLPYAVAKSIADRFDPADETIIADFHASFESAIRSAALVARHLQEKW</sequence>
<gene>
    <name evidence="2" type="ordered locus">DP0328</name>
</gene>
<keyword evidence="3" id="KW-1185">Reference proteome</keyword>
<dbReference type="KEGG" id="dps:DP0328"/>
<dbReference type="AlphaFoldDB" id="Q6ARG8"/>
<dbReference type="Pfam" id="PF01048">
    <property type="entry name" value="PNP_UDP_1"/>
    <property type="match status" value="1"/>
</dbReference>
<dbReference type="InterPro" id="IPR035994">
    <property type="entry name" value="Nucleoside_phosphorylase_sf"/>
</dbReference>
<dbReference type="InterPro" id="IPR000845">
    <property type="entry name" value="Nucleoside_phosphorylase_d"/>
</dbReference>
<proteinExistence type="predicted"/>
<dbReference type="eggNOG" id="COG0775">
    <property type="taxonomic scope" value="Bacteria"/>
</dbReference>
<dbReference type="HOGENOM" id="CLU_1105750_0_0_7"/>
<dbReference type="GO" id="GO:0008930">
    <property type="term" value="F:methylthioadenosine nucleosidase activity"/>
    <property type="evidence" value="ECO:0007669"/>
    <property type="project" value="TreeGrafter"/>
</dbReference>
<evidence type="ECO:0000313" key="2">
    <source>
        <dbReference type="EMBL" id="CAG35057.1"/>
    </source>
</evidence>
<dbReference type="Proteomes" id="UP000000602">
    <property type="component" value="Chromosome"/>
</dbReference>
<dbReference type="GO" id="GO:0019284">
    <property type="term" value="P:L-methionine salvage from S-adenosylmethionine"/>
    <property type="evidence" value="ECO:0007669"/>
    <property type="project" value="TreeGrafter"/>
</dbReference>
<protein>
    <submittedName>
        <fullName evidence="2">Related to MTA/SAH nucleosidase</fullName>
    </submittedName>
</protein>